<sequence length="160" mass="17631">MSSASGRRKPSRSSSAIVADKERGRHDLNIDVGTLDAPAPAGAEGLLASSPFTLGGHRWRIRYYPNRDGADSKGWVSVYLLLDEDVAEPVTVRFRLSLVTEMRALFFIMHLGDLLQSADLLGTAVRVDGVEPWAFKALLRYAYTDSLPEMDKVEDEFSGT</sequence>
<feature type="domain" description="MATH" evidence="1">
    <location>
        <begin position="25"/>
        <end position="160"/>
    </location>
</feature>
<gene>
    <name evidence="2" type="ORF">URODEC1_LOCUS1548</name>
</gene>
<dbReference type="PROSITE" id="PS50144">
    <property type="entry name" value="MATH"/>
    <property type="match status" value="1"/>
</dbReference>
<dbReference type="InterPro" id="IPR002083">
    <property type="entry name" value="MATH/TRAF_dom"/>
</dbReference>
<dbReference type="EMBL" id="OZ075111">
    <property type="protein sequence ID" value="CAL4887120.1"/>
    <property type="molecule type" value="Genomic_DNA"/>
</dbReference>
<organism evidence="2 3">
    <name type="scientific">Urochloa decumbens</name>
    <dbReference type="NCBI Taxonomy" id="240449"/>
    <lineage>
        <taxon>Eukaryota</taxon>
        <taxon>Viridiplantae</taxon>
        <taxon>Streptophyta</taxon>
        <taxon>Embryophyta</taxon>
        <taxon>Tracheophyta</taxon>
        <taxon>Spermatophyta</taxon>
        <taxon>Magnoliopsida</taxon>
        <taxon>Liliopsida</taxon>
        <taxon>Poales</taxon>
        <taxon>Poaceae</taxon>
        <taxon>PACMAD clade</taxon>
        <taxon>Panicoideae</taxon>
        <taxon>Panicodae</taxon>
        <taxon>Paniceae</taxon>
        <taxon>Melinidinae</taxon>
        <taxon>Urochloa</taxon>
    </lineage>
</organism>
<dbReference type="AlphaFoldDB" id="A0ABC8VCG0"/>
<dbReference type="InterPro" id="IPR045005">
    <property type="entry name" value="BPM1-6"/>
</dbReference>
<dbReference type="SUPFAM" id="SSF49599">
    <property type="entry name" value="TRAF domain-like"/>
    <property type="match status" value="1"/>
</dbReference>
<reference evidence="2 3" key="2">
    <citation type="submission" date="2024-10" db="EMBL/GenBank/DDBJ databases">
        <authorList>
            <person name="Ryan C."/>
        </authorList>
    </citation>
    <scope>NUCLEOTIDE SEQUENCE [LARGE SCALE GENOMIC DNA]</scope>
</reference>
<reference evidence="3" key="1">
    <citation type="submission" date="2024-06" db="EMBL/GenBank/DDBJ databases">
        <authorList>
            <person name="Ryan C."/>
        </authorList>
    </citation>
    <scope>NUCLEOTIDE SEQUENCE [LARGE SCALE GENOMIC DNA]</scope>
</reference>
<dbReference type="PANTHER" id="PTHR26379:SF518">
    <property type="entry name" value="BTB DOMAIN-CONTAINING PROTEIN"/>
    <property type="match status" value="1"/>
</dbReference>
<dbReference type="PANTHER" id="PTHR26379">
    <property type="entry name" value="BTB/POZ AND MATH DOMAIN-CONTAINING PROTEIN 1"/>
    <property type="match status" value="1"/>
</dbReference>
<proteinExistence type="predicted"/>
<dbReference type="Gene3D" id="2.60.210.10">
    <property type="entry name" value="Apoptosis, Tumor Necrosis Factor Receptor Associated Protein 2, Chain A"/>
    <property type="match status" value="1"/>
</dbReference>
<dbReference type="InterPro" id="IPR008974">
    <property type="entry name" value="TRAF-like"/>
</dbReference>
<accession>A0ABC8VCG0</accession>
<keyword evidence="3" id="KW-1185">Reference proteome</keyword>
<dbReference type="Pfam" id="PF22486">
    <property type="entry name" value="MATH_2"/>
    <property type="match status" value="1"/>
</dbReference>
<dbReference type="Proteomes" id="UP001497457">
    <property type="component" value="Chromosome 1b"/>
</dbReference>
<dbReference type="CDD" id="cd00121">
    <property type="entry name" value="MATH"/>
    <property type="match status" value="1"/>
</dbReference>
<protein>
    <recommendedName>
        <fullName evidence="1">MATH domain-containing protein</fullName>
    </recommendedName>
</protein>
<evidence type="ECO:0000313" key="3">
    <source>
        <dbReference type="Proteomes" id="UP001497457"/>
    </source>
</evidence>
<name>A0ABC8VCG0_9POAL</name>
<evidence type="ECO:0000259" key="1">
    <source>
        <dbReference type="PROSITE" id="PS50144"/>
    </source>
</evidence>
<evidence type="ECO:0000313" key="2">
    <source>
        <dbReference type="EMBL" id="CAL4887120.1"/>
    </source>
</evidence>